<dbReference type="SUPFAM" id="SSF47565">
    <property type="entry name" value="Insect pheromone/odorant-binding proteins"/>
    <property type="match status" value="1"/>
</dbReference>
<dbReference type="CDD" id="cd23992">
    <property type="entry name" value="PBP_GOBP"/>
    <property type="match status" value="1"/>
</dbReference>
<reference evidence="3" key="1">
    <citation type="submission" date="2015-02" db="EMBL/GenBank/DDBJ databases">
        <title>Identification of odorant binding proteins and chemosensory proteins in the Asian corn borer, Ostrinia furnacalis.</title>
        <authorList>
            <person name="Yang B."/>
            <person name="Ozaki K."/>
            <person name="Ishikawa Y."/>
            <person name="Matsuo T."/>
        </authorList>
    </citation>
    <scope>NUCLEOTIDE SEQUENCE</scope>
    <source>
        <tissue evidence="3">Antennal</tissue>
    </source>
</reference>
<evidence type="ECO:0000313" key="3">
    <source>
        <dbReference type="EMBL" id="BAV56790.1"/>
    </source>
</evidence>
<protein>
    <submittedName>
        <fullName evidence="3">Odorant binding protein 3</fullName>
    </submittedName>
</protein>
<organism evidence="3">
    <name type="scientific">Ostrinia furnacalis</name>
    <name type="common">Asian corn borer</name>
    <dbReference type="NCBI Taxonomy" id="93504"/>
    <lineage>
        <taxon>Eukaryota</taxon>
        <taxon>Metazoa</taxon>
        <taxon>Ecdysozoa</taxon>
        <taxon>Arthropoda</taxon>
        <taxon>Hexapoda</taxon>
        <taxon>Insecta</taxon>
        <taxon>Pterygota</taxon>
        <taxon>Neoptera</taxon>
        <taxon>Endopterygota</taxon>
        <taxon>Lepidoptera</taxon>
        <taxon>Glossata</taxon>
        <taxon>Ditrysia</taxon>
        <taxon>Pyraloidea</taxon>
        <taxon>Crambidae</taxon>
        <taxon>Pyraustinae</taxon>
        <taxon>Ostrinia</taxon>
    </lineage>
</organism>
<feature type="chain" id="PRO_5008573808" evidence="2">
    <location>
        <begin position="22"/>
        <end position="151"/>
    </location>
</feature>
<dbReference type="InterPro" id="IPR006170">
    <property type="entry name" value="PBP/GOBP"/>
</dbReference>
<name>A0A1B4ZBN0_OSTFU</name>
<dbReference type="EMBL" id="LC027687">
    <property type="protein sequence ID" value="BAV56790.1"/>
    <property type="molecule type" value="mRNA"/>
</dbReference>
<dbReference type="GO" id="GO:0005615">
    <property type="term" value="C:extracellular space"/>
    <property type="evidence" value="ECO:0007669"/>
    <property type="project" value="TreeGrafter"/>
</dbReference>
<dbReference type="Gene3D" id="1.10.238.20">
    <property type="entry name" value="Pheromone/general odorant binding protein domain"/>
    <property type="match status" value="1"/>
</dbReference>
<dbReference type="GO" id="GO:0007608">
    <property type="term" value="P:sensory perception of smell"/>
    <property type="evidence" value="ECO:0007669"/>
    <property type="project" value="TreeGrafter"/>
</dbReference>
<dbReference type="SMART" id="SM00708">
    <property type="entry name" value="PhBP"/>
    <property type="match status" value="1"/>
</dbReference>
<dbReference type="PANTHER" id="PTHR11857">
    <property type="entry name" value="ODORANT BINDING PROTEIN-RELATED"/>
    <property type="match status" value="1"/>
</dbReference>
<evidence type="ECO:0000256" key="2">
    <source>
        <dbReference type="SAM" id="SignalP"/>
    </source>
</evidence>
<proteinExistence type="evidence at transcript level"/>
<keyword evidence="1 2" id="KW-0732">Signal</keyword>
<dbReference type="Pfam" id="PF01395">
    <property type="entry name" value="PBP_GOBP"/>
    <property type="match status" value="1"/>
</dbReference>
<dbReference type="GO" id="GO:0005549">
    <property type="term" value="F:odorant binding"/>
    <property type="evidence" value="ECO:0007669"/>
    <property type="project" value="InterPro"/>
</dbReference>
<feature type="signal peptide" evidence="2">
    <location>
        <begin position="1"/>
        <end position="21"/>
    </location>
</feature>
<evidence type="ECO:0000256" key="1">
    <source>
        <dbReference type="ARBA" id="ARBA00022729"/>
    </source>
</evidence>
<dbReference type="InterPro" id="IPR036728">
    <property type="entry name" value="PBP_GOBP_sf"/>
</dbReference>
<gene>
    <name evidence="3" type="primary">OfurOBP3</name>
</gene>
<sequence length="151" mass="16454">MAKFLVLCLGVLAAAISSTKALTSEELLKIEADMLVYVKDCADKFSVSDDDLKEAKEKENVDNISPCFLACVFKNANLINDKGLYDPEVVTGKLSDKYLSNDEDKAKMAEIAKDCTKVNDESVSDGAEGCERAKHLLVCFAKHKNALKGGR</sequence>
<dbReference type="AlphaFoldDB" id="A0A1B4ZBN0"/>
<accession>A0A1B4ZBN0</accession>